<proteinExistence type="predicted"/>
<dbReference type="Pfam" id="PF00646">
    <property type="entry name" value="F-box"/>
    <property type="match status" value="1"/>
</dbReference>
<reference evidence="2" key="2">
    <citation type="submission" date="2017-06" db="EMBL/GenBank/DDBJ databases">
        <title>WGS assembly of Brachypodium distachyon.</title>
        <authorList>
            <consortium name="The International Brachypodium Initiative"/>
            <person name="Lucas S."/>
            <person name="Harmon-Smith M."/>
            <person name="Lail K."/>
            <person name="Tice H."/>
            <person name="Grimwood J."/>
            <person name="Bruce D."/>
            <person name="Barry K."/>
            <person name="Shu S."/>
            <person name="Lindquist E."/>
            <person name="Wang M."/>
            <person name="Pitluck S."/>
            <person name="Vogel J.P."/>
            <person name="Garvin D.F."/>
            <person name="Mockler T.C."/>
            <person name="Schmutz J."/>
            <person name="Rokhsar D."/>
            <person name="Bevan M.W."/>
        </authorList>
    </citation>
    <scope>NUCLEOTIDE SEQUENCE</scope>
    <source>
        <strain evidence="2">Bd21</strain>
    </source>
</reference>
<name>I1H460_BRADI</name>
<dbReference type="GeneID" id="100839779"/>
<dbReference type="InterPro" id="IPR001810">
    <property type="entry name" value="F-box_dom"/>
</dbReference>
<dbReference type="KEGG" id="bdi:100839779"/>
<reference evidence="2 3" key="1">
    <citation type="journal article" date="2010" name="Nature">
        <title>Genome sequencing and analysis of the model grass Brachypodium distachyon.</title>
        <authorList>
            <consortium name="International Brachypodium Initiative"/>
        </authorList>
    </citation>
    <scope>NUCLEOTIDE SEQUENCE [LARGE SCALE GENOMIC DNA]</scope>
    <source>
        <strain evidence="2">Bd21</strain>
        <strain evidence="3">cv. Bd21</strain>
    </source>
</reference>
<dbReference type="EMBL" id="CM000880">
    <property type="protein sequence ID" value="KQK21098.1"/>
    <property type="molecule type" value="Genomic_DNA"/>
</dbReference>
<evidence type="ECO:0000313" key="3">
    <source>
        <dbReference type="EnsemblPlants" id="KQK21098"/>
    </source>
</evidence>
<dbReference type="RefSeq" id="XP_024313223.1">
    <property type="nucleotide sequence ID" value="XM_024457455.1"/>
</dbReference>
<dbReference type="RefSeq" id="XP_024313219.1">
    <property type="nucleotide sequence ID" value="XM_024457451.1"/>
</dbReference>
<dbReference type="AlphaFoldDB" id="I1H460"/>
<accession>I1H460</accession>
<dbReference type="SUPFAM" id="SSF81383">
    <property type="entry name" value="F-box domain"/>
    <property type="match status" value="1"/>
</dbReference>
<evidence type="ECO:0000313" key="4">
    <source>
        <dbReference type="Proteomes" id="UP000008810"/>
    </source>
</evidence>
<dbReference type="RefSeq" id="XP_003561475.2">
    <property type="nucleotide sequence ID" value="XM_003561427.4"/>
</dbReference>
<feature type="domain" description="F-box" evidence="1">
    <location>
        <begin position="39"/>
        <end position="77"/>
    </location>
</feature>
<evidence type="ECO:0000259" key="1">
    <source>
        <dbReference type="Pfam" id="PF00646"/>
    </source>
</evidence>
<dbReference type="Gramene" id="KQK21098">
    <property type="protein sequence ID" value="KQK21098"/>
    <property type="gene ID" value="BRADI_1g58702v3"/>
</dbReference>
<dbReference type="EnsemblPlants" id="KQK21098">
    <property type="protein sequence ID" value="KQK21098"/>
    <property type="gene ID" value="BRADI_1g58702v3"/>
</dbReference>
<dbReference type="RefSeq" id="XP_014756008.1">
    <property type="nucleotide sequence ID" value="XM_014900522.2"/>
</dbReference>
<dbReference type="PANTHER" id="PTHR32133">
    <property type="entry name" value="OS07G0120400 PROTEIN"/>
    <property type="match status" value="1"/>
</dbReference>
<dbReference type="RefSeq" id="XP_024313221.1">
    <property type="nucleotide sequence ID" value="XM_024457453.1"/>
</dbReference>
<protein>
    <recommendedName>
        <fullName evidence="1">F-box domain-containing protein</fullName>
    </recommendedName>
</protein>
<dbReference type="PANTHER" id="PTHR32133:SF366">
    <property type="entry name" value="OS07G0122900 PROTEIN"/>
    <property type="match status" value="1"/>
</dbReference>
<organism evidence="3">
    <name type="scientific">Brachypodium distachyon</name>
    <name type="common">Purple false brome</name>
    <name type="synonym">Trachynia distachya</name>
    <dbReference type="NCBI Taxonomy" id="15368"/>
    <lineage>
        <taxon>Eukaryota</taxon>
        <taxon>Viridiplantae</taxon>
        <taxon>Streptophyta</taxon>
        <taxon>Embryophyta</taxon>
        <taxon>Tracheophyta</taxon>
        <taxon>Spermatophyta</taxon>
        <taxon>Magnoliopsida</taxon>
        <taxon>Liliopsida</taxon>
        <taxon>Poales</taxon>
        <taxon>Poaceae</taxon>
        <taxon>BOP clade</taxon>
        <taxon>Pooideae</taxon>
        <taxon>Stipodae</taxon>
        <taxon>Brachypodieae</taxon>
        <taxon>Brachypodium</taxon>
    </lineage>
</organism>
<gene>
    <name evidence="3" type="primary">LOC100839779</name>
    <name evidence="2" type="ORF">BRADI_1g58702v3</name>
</gene>
<dbReference type="RefSeq" id="XP_024313216.1">
    <property type="nucleotide sequence ID" value="XM_024457448.1"/>
</dbReference>
<dbReference type="RefSeq" id="XP_024313220.1">
    <property type="nucleotide sequence ID" value="XM_024457452.1"/>
</dbReference>
<reference evidence="3" key="3">
    <citation type="submission" date="2018-08" db="UniProtKB">
        <authorList>
            <consortium name="EnsemblPlants"/>
        </authorList>
    </citation>
    <scope>IDENTIFICATION</scope>
    <source>
        <strain evidence="3">cv. Bd21</strain>
    </source>
</reference>
<dbReference type="RefSeq" id="XP_024313218.1">
    <property type="nucleotide sequence ID" value="XM_024457450.1"/>
</dbReference>
<dbReference type="Proteomes" id="UP000008810">
    <property type="component" value="Chromosome 1"/>
</dbReference>
<dbReference type="HOGENOM" id="CLU_017945_2_1_1"/>
<sequence>MPRLPQRSKRLLRLPRIQNPSPTGAGAATDAMPRLPPALPSELVEEILLRVPPQEPRSLFRSTLVCKLWLRILTGDAFRKAYRECHHGTPPMLGIFHNDRKTFYHTRFVRTLADLSPPRLGSSAFLRALDARHGRVLFKMDADPAEDVPRKPAPHEHFLVWDPITHEGWVIPIPMPSRSIGGWFAVLCARDGCDHLDCHGHPFRVAHAFVDEFDFNSFSAYLYSSVNGNWSDRSSVEFDGEDKDLNHFCNLHEITTNVLVGNALYFDCDLSPVIMRYGLADRELSLIEKPDVCRYMSGQVMVENGILGFATILGFSIYIWSREVDEHGAAAWVQPRVIKLETLLPPRYLSTKLTMCGFAEEIGVIFLRTKPGIFTIELKSGRARNLRKDGYTHDPLPM</sequence>
<dbReference type="RefSeq" id="XP_024313222.1">
    <property type="nucleotide sequence ID" value="XM_024457454.1"/>
</dbReference>
<dbReference type="InterPro" id="IPR036047">
    <property type="entry name" value="F-box-like_dom_sf"/>
</dbReference>
<evidence type="ECO:0000313" key="2">
    <source>
        <dbReference type="EMBL" id="KQK21098.1"/>
    </source>
</evidence>
<dbReference type="RefSeq" id="XP_024313224.1">
    <property type="nucleotide sequence ID" value="XM_024457456.1"/>
</dbReference>
<dbReference type="RefSeq" id="XP_024313217.1">
    <property type="nucleotide sequence ID" value="XM_024457449.1"/>
</dbReference>
<keyword evidence="4" id="KW-1185">Reference proteome</keyword>
<dbReference type="RefSeq" id="XP_014756082.1">
    <property type="nucleotide sequence ID" value="XM_014900596.2"/>
</dbReference>
<dbReference type="OMA" id="TREMEWI"/>
<dbReference type="RefSeq" id="XP_014756024.1">
    <property type="nucleotide sequence ID" value="XM_014900538.2"/>
</dbReference>
<dbReference type="OrthoDB" id="693671at2759"/>